<organism evidence="1 2">
    <name type="scientific">Zalaria obscura</name>
    <dbReference type="NCBI Taxonomy" id="2024903"/>
    <lineage>
        <taxon>Eukaryota</taxon>
        <taxon>Fungi</taxon>
        <taxon>Dikarya</taxon>
        <taxon>Ascomycota</taxon>
        <taxon>Pezizomycotina</taxon>
        <taxon>Dothideomycetes</taxon>
        <taxon>Dothideomycetidae</taxon>
        <taxon>Dothideales</taxon>
        <taxon>Zalariaceae</taxon>
        <taxon>Zalaria</taxon>
    </lineage>
</organism>
<dbReference type="Proteomes" id="UP001320706">
    <property type="component" value="Unassembled WGS sequence"/>
</dbReference>
<comment type="caution">
    <text evidence="1">The sequence shown here is derived from an EMBL/GenBank/DDBJ whole genome shotgun (WGS) entry which is preliminary data.</text>
</comment>
<name>A0ACC3SFY9_9PEZI</name>
<evidence type="ECO:0000313" key="2">
    <source>
        <dbReference type="Proteomes" id="UP001320706"/>
    </source>
</evidence>
<keyword evidence="2" id="KW-1185">Reference proteome</keyword>
<evidence type="ECO:0000313" key="1">
    <source>
        <dbReference type="EMBL" id="KAK8208053.1"/>
    </source>
</evidence>
<proteinExistence type="predicted"/>
<dbReference type="EMBL" id="JAMKPW020000019">
    <property type="protein sequence ID" value="KAK8208053.1"/>
    <property type="molecule type" value="Genomic_DNA"/>
</dbReference>
<protein>
    <submittedName>
        <fullName evidence="1">Uncharacterized protein</fullName>
    </submittedName>
</protein>
<sequence>MICTVAEGVWDGVWRYGYVFLDHCSHIPSDEASQGNSLPGVLGFHMAMPEARNDNRQPARGRYASRFETPSEPIHNMQQQEQRQLKQRGQAGGDIAGPQKRQRSAQLRLGWKKRSGEHSHKKADSLSGTCIQGVDNEPDDCGYSSNLSGLCSYCAASSPNATDSCCVFSNSTTRCDGVVLPVMATSTMQPLFTSSATSSPTTSATASSTSTNVPISKASTHGLTGGQIAGIVVGSILGAALLLGLIIACCLLARRRRHTSPVGSLNQPSPVRQGPEMAYNDGQRDHFNPIPGGRIARMTALEGNGHSASSDHHDYGLATAYPKTSSEEEDTPESQRSYGLAPPPKRSGSLSSTSALGMGDIHDTSPSNGDTFSSPEGTGQSEQLAFFKDYYSTDEIRPGALVSVLWAYAPRAADEFELERGDMLKVTGIWDDGWATGVRVQGSAEDWRDGGKVARDSGLSSGSASPETLGNGEVKAFPLVCVCVPGMWRKVIEGDETGDSGGVTHELEGDPPGRGA</sequence>
<gene>
    <name evidence="1" type="ORF">M8818_004091</name>
</gene>
<accession>A0ACC3SFY9</accession>
<reference evidence="1" key="1">
    <citation type="submission" date="2024-02" db="EMBL/GenBank/DDBJ databases">
        <title>Metagenome Assembled Genome of Zalaria obscura JY119.</title>
        <authorList>
            <person name="Vighnesh L."/>
            <person name="Jagadeeshwari U."/>
            <person name="Venkata Ramana C."/>
            <person name="Sasikala C."/>
        </authorList>
    </citation>
    <scope>NUCLEOTIDE SEQUENCE</scope>
    <source>
        <strain evidence="1">JY119</strain>
    </source>
</reference>